<feature type="transmembrane region" description="Helical" evidence="1">
    <location>
        <begin position="6"/>
        <end position="25"/>
    </location>
</feature>
<gene>
    <name evidence="2" type="ORF">BDW02DRAFT_583944</name>
</gene>
<keyword evidence="1" id="KW-0812">Transmembrane</keyword>
<keyword evidence="1" id="KW-0472">Membrane</keyword>
<proteinExistence type="predicted"/>
<evidence type="ECO:0000256" key="1">
    <source>
        <dbReference type="SAM" id="Phobius"/>
    </source>
</evidence>
<evidence type="ECO:0000313" key="3">
    <source>
        <dbReference type="Proteomes" id="UP000800040"/>
    </source>
</evidence>
<protein>
    <submittedName>
        <fullName evidence="2">Uncharacterized protein</fullName>
    </submittedName>
</protein>
<name>A0A6A5JZD7_9PLEO</name>
<organism evidence="2 3">
    <name type="scientific">Decorospora gaudefroyi</name>
    <dbReference type="NCBI Taxonomy" id="184978"/>
    <lineage>
        <taxon>Eukaryota</taxon>
        <taxon>Fungi</taxon>
        <taxon>Dikarya</taxon>
        <taxon>Ascomycota</taxon>
        <taxon>Pezizomycotina</taxon>
        <taxon>Dothideomycetes</taxon>
        <taxon>Pleosporomycetidae</taxon>
        <taxon>Pleosporales</taxon>
        <taxon>Pleosporineae</taxon>
        <taxon>Pleosporaceae</taxon>
        <taxon>Decorospora</taxon>
    </lineage>
</organism>
<keyword evidence="3" id="KW-1185">Reference proteome</keyword>
<keyword evidence="1" id="KW-1133">Transmembrane helix</keyword>
<dbReference type="AlphaFoldDB" id="A0A6A5JZD7"/>
<feature type="transmembrane region" description="Helical" evidence="1">
    <location>
        <begin position="37"/>
        <end position="56"/>
    </location>
</feature>
<dbReference type="EMBL" id="ML975465">
    <property type="protein sequence ID" value="KAF1829126.1"/>
    <property type="molecule type" value="Genomic_DNA"/>
</dbReference>
<evidence type="ECO:0000313" key="2">
    <source>
        <dbReference type="EMBL" id="KAF1829126.1"/>
    </source>
</evidence>
<sequence length="147" mass="17246">MYLPISWAFVALLAYSFILLALFQVYIDKMISIKSDYIMALLAYSVTIIALDRIYIDGKAWKCMKCAWKRFRKDNRWMFANANTEKPVLRLLATDINKCTNPILNEDYHLLCSYSFKDTVSSWEQETKCDVRCIVKCRPLMTERSVT</sequence>
<accession>A0A6A5JZD7</accession>
<dbReference type="Proteomes" id="UP000800040">
    <property type="component" value="Unassembled WGS sequence"/>
</dbReference>
<reference evidence="2" key="1">
    <citation type="submission" date="2020-01" db="EMBL/GenBank/DDBJ databases">
        <authorList>
            <consortium name="DOE Joint Genome Institute"/>
            <person name="Haridas S."/>
            <person name="Albert R."/>
            <person name="Binder M."/>
            <person name="Bloem J."/>
            <person name="Labutti K."/>
            <person name="Salamov A."/>
            <person name="Andreopoulos B."/>
            <person name="Baker S.E."/>
            <person name="Barry K."/>
            <person name="Bills G."/>
            <person name="Bluhm B.H."/>
            <person name="Cannon C."/>
            <person name="Castanera R."/>
            <person name="Culley D.E."/>
            <person name="Daum C."/>
            <person name="Ezra D."/>
            <person name="Gonzalez J.B."/>
            <person name="Henrissat B."/>
            <person name="Kuo A."/>
            <person name="Liang C."/>
            <person name="Lipzen A."/>
            <person name="Lutzoni F."/>
            <person name="Magnuson J."/>
            <person name="Mondo S."/>
            <person name="Nolan M."/>
            <person name="Ohm R."/>
            <person name="Pangilinan J."/>
            <person name="Park H.-J."/>
            <person name="Ramirez L."/>
            <person name="Alfaro M."/>
            <person name="Sun H."/>
            <person name="Tritt A."/>
            <person name="Yoshinaga Y."/>
            <person name="Zwiers L.-H."/>
            <person name="Turgeon B.G."/>
            <person name="Goodwin S.B."/>
            <person name="Spatafora J.W."/>
            <person name="Crous P.W."/>
            <person name="Grigoriev I.V."/>
        </authorList>
    </citation>
    <scope>NUCLEOTIDE SEQUENCE</scope>
    <source>
        <strain evidence="2">P77</strain>
    </source>
</reference>